<reference evidence="1 2" key="1">
    <citation type="submission" date="2021-06" db="EMBL/GenBank/DDBJ databases">
        <authorList>
            <person name="Jeong J.W."/>
        </authorList>
    </citation>
    <scope>NUCLEOTIDE SEQUENCE [LARGE SCALE GENOMIC DNA]</scope>
    <source>
        <strain evidence="1 2">MMS21-TAE1-1</strain>
    </source>
</reference>
<evidence type="ECO:0000313" key="2">
    <source>
        <dbReference type="Proteomes" id="UP000824166"/>
    </source>
</evidence>
<name>A0ABS6IDT8_9MICC</name>
<gene>
    <name evidence="1" type="ORF">KSW38_20010</name>
</gene>
<protein>
    <submittedName>
        <fullName evidence="1">Uncharacterized protein</fullName>
    </submittedName>
</protein>
<dbReference type="EMBL" id="JAHOPC010000015">
    <property type="protein sequence ID" value="MBU8868582.1"/>
    <property type="molecule type" value="Genomic_DNA"/>
</dbReference>
<evidence type="ECO:0000313" key="1">
    <source>
        <dbReference type="EMBL" id="MBU8868582.1"/>
    </source>
</evidence>
<comment type="caution">
    <text evidence="1">The sequence shown here is derived from an EMBL/GenBank/DDBJ whole genome shotgun (WGS) entry which is preliminary data.</text>
</comment>
<proteinExistence type="predicted"/>
<keyword evidence="2" id="KW-1185">Reference proteome</keyword>
<dbReference type="Proteomes" id="UP000824166">
    <property type="component" value="Unassembled WGS sequence"/>
</dbReference>
<dbReference type="RefSeq" id="WP_216926700.1">
    <property type="nucleotide sequence ID" value="NZ_JAHOPC010000015.1"/>
</dbReference>
<sequence length="115" mass="12759">MSMTTCAVLSCSEIASEEIENEKSGSEFLVCPDHKAAVENGHPWWPDRDTNGIRMGRDLPPGLAKWTVLETEAPGLILTIETDRPDVEPFQIYLSKDSYEHLAGAFRPVFKPAAQ</sequence>
<organism evidence="1 2">
    <name type="scientific">Paenarthrobacter aromaticivorans</name>
    <dbReference type="NCBI Taxonomy" id="2849150"/>
    <lineage>
        <taxon>Bacteria</taxon>
        <taxon>Bacillati</taxon>
        <taxon>Actinomycetota</taxon>
        <taxon>Actinomycetes</taxon>
        <taxon>Micrococcales</taxon>
        <taxon>Micrococcaceae</taxon>
        <taxon>Paenarthrobacter</taxon>
    </lineage>
</organism>
<accession>A0ABS6IDT8</accession>